<keyword evidence="2" id="KW-0489">Methyltransferase</keyword>
<keyword evidence="2" id="KW-0808">Transferase</keyword>
<evidence type="ECO:0000259" key="1">
    <source>
        <dbReference type="Pfam" id="PF13649"/>
    </source>
</evidence>
<dbReference type="InterPro" id="IPR041698">
    <property type="entry name" value="Methyltransf_25"/>
</dbReference>
<feature type="domain" description="Methyltransferase" evidence="1">
    <location>
        <begin position="349"/>
        <end position="449"/>
    </location>
</feature>
<dbReference type="SUPFAM" id="SSF53335">
    <property type="entry name" value="S-adenosyl-L-methionine-dependent methyltransferases"/>
    <property type="match status" value="1"/>
</dbReference>
<dbReference type="GO" id="GO:0032259">
    <property type="term" value="P:methylation"/>
    <property type="evidence" value="ECO:0007669"/>
    <property type="project" value="UniProtKB-KW"/>
</dbReference>
<dbReference type="STRING" id="589382.SAMN04489721_1783"/>
<dbReference type="Proteomes" id="UP000199482">
    <property type="component" value="Chromosome I"/>
</dbReference>
<dbReference type="OrthoDB" id="3780655at2"/>
<accession>A0A1H1UGJ7</accession>
<dbReference type="CDD" id="cd02440">
    <property type="entry name" value="AdoMet_MTases"/>
    <property type="match status" value="1"/>
</dbReference>
<sequence>MTSQLHAMRIPAPPTVPVLSVSRKGLSWSDPGSVARIVDIEIDGNRLWSEPMPPVSPAGRRWLEWPGALQPHLGGTGDAVVRDQATGAAIARGAYALGRQRDARTLADLSRAGLVVDKWGKIGAAPTSHLHQALMAGLDRVLADLAAAGRVASITGGTLLGAVREGAILERDDDADVFVYLGSMHPAEVSLESYAIERELEERGHRIIRHSDAHLQVLVGIPGAEAAHVDIFMGFFHEGVYHQPIAVRGRFTEQQILPLGTASLGGRTYPAVADPEGWLELCYGPGWRVPDPAFRFRTPMGTRRRFENWFGVYDLNRHFWERAGQRTGRDPWIPDADALLGATPDGGRVLDLGCGRGDLARRLADAGRDVLATDFANSAVEATRRAADAAFESRRVNLADRRAVLDLAADELGRGRRVDVLLSDVLAYVNRATRANVFLLLRGLLADGGVAVASFPVNPSMRYDHHRPDTWHLPIAWLRTETQPFGLGIAVRRYDYRRTTAGTRLIATVELWCAAGTPGVEGDPT</sequence>
<dbReference type="GO" id="GO:0008168">
    <property type="term" value="F:methyltransferase activity"/>
    <property type="evidence" value="ECO:0007669"/>
    <property type="project" value="UniProtKB-KW"/>
</dbReference>
<name>A0A1H1UGJ7_9MICO</name>
<dbReference type="InterPro" id="IPR029063">
    <property type="entry name" value="SAM-dependent_MTases_sf"/>
</dbReference>
<dbReference type="Pfam" id="PF13649">
    <property type="entry name" value="Methyltransf_25"/>
    <property type="match status" value="1"/>
</dbReference>
<reference evidence="3" key="1">
    <citation type="submission" date="2016-10" db="EMBL/GenBank/DDBJ databases">
        <authorList>
            <person name="Varghese N."/>
            <person name="Submissions S."/>
        </authorList>
    </citation>
    <scope>NUCLEOTIDE SEQUENCE [LARGE SCALE GENOMIC DNA]</scope>
    <source>
        <strain evidence="3">CPCC 202695</strain>
    </source>
</reference>
<evidence type="ECO:0000313" key="3">
    <source>
        <dbReference type="Proteomes" id="UP000199482"/>
    </source>
</evidence>
<evidence type="ECO:0000313" key="2">
    <source>
        <dbReference type="EMBL" id="SDS71632.1"/>
    </source>
</evidence>
<organism evidence="2 3">
    <name type="scientific">Agromyces flavus</name>
    <dbReference type="NCBI Taxonomy" id="589382"/>
    <lineage>
        <taxon>Bacteria</taxon>
        <taxon>Bacillati</taxon>
        <taxon>Actinomycetota</taxon>
        <taxon>Actinomycetes</taxon>
        <taxon>Micrococcales</taxon>
        <taxon>Microbacteriaceae</taxon>
        <taxon>Agromyces</taxon>
    </lineage>
</organism>
<protein>
    <submittedName>
        <fullName evidence="2">Methyltransferase domain-containing protein</fullName>
    </submittedName>
</protein>
<dbReference type="AlphaFoldDB" id="A0A1H1UGJ7"/>
<proteinExistence type="predicted"/>
<gene>
    <name evidence="2" type="ORF">SAMN04489721_1783</name>
</gene>
<dbReference type="Gene3D" id="3.40.50.150">
    <property type="entry name" value="Vaccinia Virus protein VP39"/>
    <property type="match status" value="1"/>
</dbReference>
<dbReference type="EMBL" id="LT629755">
    <property type="protein sequence ID" value="SDS71632.1"/>
    <property type="molecule type" value="Genomic_DNA"/>
</dbReference>